<dbReference type="InterPro" id="IPR002401">
    <property type="entry name" value="Cyt_P450_E_grp-I"/>
</dbReference>
<dbReference type="GO" id="GO:0006629">
    <property type="term" value="P:lipid metabolic process"/>
    <property type="evidence" value="ECO:0007669"/>
    <property type="project" value="UniProtKB-ARBA"/>
</dbReference>
<dbReference type="PRINTS" id="PR00385">
    <property type="entry name" value="P450"/>
</dbReference>
<dbReference type="OrthoDB" id="1470350at2759"/>
<dbReference type="PANTHER" id="PTHR24296">
    <property type="entry name" value="CYTOCHROME P450"/>
    <property type="match status" value="1"/>
</dbReference>
<dbReference type="GO" id="GO:0004497">
    <property type="term" value="F:monooxygenase activity"/>
    <property type="evidence" value="ECO:0007669"/>
    <property type="project" value="UniProtKB-KW"/>
</dbReference>
<dbReference type="PRINTS" id="PR00463">
    <property type="entry name" value="EP450I"/>
</dbReference>
<evidence type="ECO:0000313" key="8">
    <source>
        <dbReference type="Proteomes" id="UP000738325"/>
    </source>
</evidence>
<dbReference type="EMBL" id="JAAAIP010000248">
    <property type="protein sequence ID" value="KAG0321315.1"/>
    <property type="molecule type" value="Genomic_DNA"/>
</dbReference>
<proteinExistence type="inferred from homology"/>
<comment type="caution">
    <text evidence="7">The sequence shown here is derived from an EMBL/GenBank/DDBJ whole genome shotgun (WGS) entry which is preliminary data.</text>
</comment>
<accession>A0A9P6UVM9</accession>
<keyword evidence="2 5" id="KW-0479">Metal-binding</keyword>
<dbReference type="GO" id="GO:0016705">
    <property type="term" value="F:oxidoreductase activity, acting on paired donors, with incorporation or reduction of molecular oxygen"/>
    <property type="evidence" value="ECO:0007669"/>
    <property type="project" value="InterPro"/>
</dbReference>
<keyword evidence="8" id="KW-1185">Reference proteome</keyword>
<keyword evidence="3 6" id="KW-0560">Oxidoreductase</keyword>
<dbReference type="GO" id="GO:0005506">
    <property type="term" value="F:iron ion binding"/>
    <property type="evidence" value="ECO:0007669"/>
    <property type="project" value="InterPro"/>
</dbReference>
<dbReference type="GO" id="GO:0020037">
    <property type="term" value="F:heme binding"/>
    <property type="evidence" value="ECO:0007669"/>
    <property type="project" value="InterPro"/>
</dbReference>
<name>A0A9P6UVM9_9FUNG</name>
<dbReference type="Gene3D" id="1.10.630.10">
    <property type="entry name" value="Cytochrome P450"/>
    <property type="match status" value="1"/>
</dbReference>
<dbReference type="InterPro" id="IPR017972">
    <property type="entry name" value="Cyt_P450_CS"/>
</dbReference>
<keyword evidence="5 6" id="KW-0349">Heme</keyword>
<evidence type="ECO:0000256" key="3">
    <source>
        <dbReference type="ARBA" id="ARBA00023002"/>
    </source>
</evidence>
<dbReference type="InterPro" id="IPR001128">
    <property type="entry name" value="Cyt_P450"/>
</dbReference>
<dbReference type="Proteomes" id="UP000738325">
    <property type="component" value="Unassembled WGS sequence"/>
</dbReference>
<evidence type="ECO:0008006" key="9">
    <source>
        <dbReference type="Google" id="ProtNLM"/>
    </source>
</evidence>
<dbReference type="Pfam" id="PF00067">
    <property type="entry name" value="p450"/>
    <property type="match status" value="1"/>
</dbReference>
<feature type="binding site" description="axial binding residue" evidence="5">
    <location>
        <position position="464"/>
    </location>
    <ligand>
        <name>heme</name>
        <dbReference type="ChEBI" id="CHEBI:30413"/>
    </ligand>
    <ligandPart>
        <name>Fe</name>
        <dbReference type="ChEBI" id="CHEBI:18248"/>
    </ligandPart>
</feature>
<keyword evidence="4 5" id="KW-0408">Iron</keyword>
<dbReference type="AlphaFoldDB" id="A0A9P6UVM9"/>
<reference evidence="7" key="1">
    <citation type="journal article" date="2020" name="Fungal Divers.">
        <title>Resolving the Mortierellaceae phylogeny through synthesis of multi-gene phylogenetics and phylogenomics.</title>
        <authorList>
            <person name="Vandepol N."/>
            <person name="Liber J."/>
            <person name="Desiro A."/>
            <person name="Na H."/>
            <person name="Kennedy M."/>
            <person name="Barry K."/>
            <person name="Grigoriev I.V."/>
            <person name="Miller A.N."/>
            <person name="O'Donnell K."/>
            <person name="Stajich J.E."/>
            <person name="Bonito G."/>
        </authorList>
    </citation>
    <scope>NUCLEOTIDE SEQUENCE</scope>
    <source>
        <strain evidence="7">REB-010B</strain>
    </source>
</reference>
<dbReference type="PROSITE" id="PS00086">
    <property type="entry name" value="CYTOCHROME_P450"/>
    <property type="match status" value="1"/>
</dbReference>
<gene>
    <name evidence="7" type="ORF">BGZ99_003964</name>
</gene>
<comment type="similarity">
    <text evidence="1 6">Belongs to the cytochrome P450 family.</text>
</comment>
<keyword evidence="6" id="KW-0503">Monooxygenase</keyword>
<evidence type="ECO:0000256" key="5">
    <source>
        <dbReference type="PIRSR" id="PIRSR602401-1"/>
    </source>
</evidence>
<dbReference type="SUPFAM" id="SSF48264">
    <property type="entry name" value="Cytochrome P450"/>
    <property type="match status" value="1"/>
</dbReference>
<evidence type="ECO:0000256" key="4">
    <source>
        <dbReference type="ARBA" id="ARBA00023004"/>
    </source>
</evidence>
<evidence type="ECO:0000256" key="6">
    <source>
        <dbReference type="RuleBase" id="RU000461"/>
    </source>
</evidence>
<comment type="cofactor">
    <cofactor evidence="5">
        <name>heme</name>
        <dbReference type="ChEBI" id="CHEBI:30413"/>
    </cofactor>
</comment>
<organism evidence="7 8">
    <name type="scientific">Dissophora globulifera</name>
    <dbReference type="NCBI Taxonomy" id="979702"/>
    <lineage>
        <taxon>Eukaryota</taxon>
        <taxon>Fungi</taxon>
        <taxon>Fungi incertae sedis</taxon>
        <taxon>Mucoromycota</taxon>
        <taxon>Mortierellomycotina</taxon>
        <taxon>Mortierellomycetes</taxon>
        <taxon>Mortierellales</taxon>
        <taxon>Mortierellaceae</taxon>
        <taxon>Dissophora</taxon>
    </lineage>
</organism>
<sequence length="519" mass="58905">MSSASKFITEAASSSSVLRLILKAFDRTHAPKTALGLYLLYILIKYRDNVIGTRRANLPGPTGLPLIGNFILFAMTPMNQISQLHDRFHEKYGSTWSFTMPGLGRSIMVNDPAAVEHVLKTNFWAYEKGPLLQDSNKDLLGAGIFSSDGQHWKWQRKMASHIFNVRAFRDYTSNVFVRESDIVAAYLDTVAQKGTVVDIHEIFLKFTLDSFGEISFGQSFGCLDDPEKEVEFAAAFDRLNATVSERLFLGPWRLVEWWTGRNKQVVKDRKIITEFSLDIIRNRRMNGYDKPQKDLLQLFIDLKDEDGNPLSDDMLKDSILNFIIAGRDTTAQALSWMFYLMHSSSADKNIAQKLRKEIEDVLGDDLPSYESSKKMVYAEACLYEALRLYPSVPRNLKVCVEDDVLPNGVEIKKGEFFQWSSWTMGRDTATWGPDAKIYRPERWLSGEKASPTKFPAFHAGPRTCLGQQFATIEAITIMSTLFKKFSFELVDPDTEPAYGAGLTLPMANGLPLRVHRRDH</sequence>
<dbReference type="InterPro" id="IPR036396">
    <property type="entry name" value="Cyt_P450_sf"/>
</dbReference>
<protein>
    <recommendedName>
        <fullName evidence="9">Cytochrome P450</fullName>
    </recommendedName>
</protein>
<evidence type="ECO:0000256" key="2">
    <source>
        <dbReference type="ARBA" id="ARBA00022723"/>
    </source>
</evidence>
<evidence type="ECO:0000256" key="1">
    <source>
        <dbReference type="ARBA" id="ARBA00010617"/>
    </source>
</evidence>
<evidence type="ECO:0000313" key="7">
    <source>
        <dbReference type="EMBL" id="KAG0321315.1"/>
    </source>
</evidence>